<keyword evidence="4 7" id="KW-0106">Calcium</keyword>
<evidence type="ECO:0000259" key="10">
    <source>
        <dbReference type="PROSITE" id="PS50268"/>
    </source>
</evidence>
<feature type="region of interest" description="Disordered" evidence="8">
    <location>
        <begin position="832"/>
        <end position="875"/>
    </location>
</feature>
<evidence type="ECO:0000256" key="8">
    <source>
        <dbReference type="SAM" id="MobiDB-lite"/>
    </source>
</evidence>
<dbReference type="GeneID" id="105903055"/>
<feature type="domain" description="Cadherin" evidence="10">
    <location>
        <begin position="50"/>
        <end position="154"/>
    </location>
</feature>
<dbReference type="InterPro" id="IPR015919">
    <property type="entry name" value="Cadherin-like_sf"/>
</dbReference>
<protein>
    <submittedName>
        <fullName evidence="12">Cadherin-related family member 2-like</fullName>
    </submittedName>
</protein>
<dbReference type="PROSITE" id="PS00232">
    <property type="entry name" value="CADHERIN_1"/>
    <property type="match status" value="4"/>
</dbReference>
<dbReference type="CDD" id="cd11304">
    <property type="entry name" value="Cadherin_repeat"/>
    <property type="match status" value="6"/>
</dbReference>
<dbReference type="GO" id="GO:0007156">
    <property type="term" value="P:homophilic cell adhesion via plasma membrane adhesion molecules"/>
    <property type="evidence" value="ECO:0007669"/>
    <property type="project" value="InterPro"/>
</dbReference>
<feature type="domain" description="Cadherin" evidence="10">
    <location>
        <begin position="266"/>
        <end position="377"/>
    </location>
</feature>
<gene>
    <name evidence="12" type="primary">LOC105903055</name>
</gene>
<evidence type="ECO:0000256" key="2">
    <source>
        <dbReference type="ARBA" id="ARBA00022692"/>
    </source>
</evidence>
<evidence type="ECO:0000256" key="7">
    <source>
        <dbReference type="PROSITE-ProRule" id="PRU00043"/>
    </source>
</evidence>
<feature type="domain" description="Cadherin" evidence="10">
    <location>
        <begin position="7"/>
        <end position="49"/>
    </location>
</feature>
<dbReference type="Proteomes" id="UP000515152">
    <property type="component" value="Chromosome 20"/>
</dbReference>
<feature type="compositionally biased region" description="Polar residues" evidence="8">
    <location>
        <begin position="861"/>
        <end position="875"/>
    </location>
</feature>
<dbReference type="PANTHER" id="PTHR24027">
    <property type="entry name" value="CADHERIN-23"/>
    <property type="match status" value="1"/>
</dbReference>
<dbReference type="RefSeq" id="XP_031442725.1">
    <property type="nucleotide sequence ID" value="XM_031586865.2"/>
</dbReference>
<evidence type="ECO:0000313" key="12">
    <source>
        <dbReference type="RefSeq" id="XP_031442725.1"/>
    </source>
</evidence>
<dbReference type="PROSITE" id="PS50268">
    <property type="entry name" value="CADHERIN_2"/>
    <property type="match status" value="6"/>
</dbReference>
<dbReference type="FunFam" id="2.60.40.60:FF:000020">
    <property type="entry name" value="Dachsous cadherin-related 1b"/>
    <property type="match status" value="1"/>
</dbReference>
<keyword evidence="11" id="KW-1185">Reference proteome</keyword>
<dbReference type="GO" id="GO:0005509">
    <property type="term" value="F:calcium ion binding"/>
    <property type="evidence" value="ECO:0007669"/>
    <property type="project" value="UniProtKB-UniRule"/>
</dbReference>
<keyword evidence="3" id="KW-0677">Repeat</keyword>
<dbReference type="GO" id="GO:0016342">
    <property type="term" value="C:catenin complex"/>
    <property type="evidence" value="ECO:0007669"/>
    <property type="project" value="TreeGrafter"/>
</dbReference>
<feature type="domain" description="Cadherin" evidence="10">
    <location>
        <begin position="155"/>
        <end position="265"/>
    </location>
</feature>
<keyword evidence="2 9" id="KW-0812">Transmembrane</keyword>
<dbReference type="GO" id="GO:0009653">
    <property type="term" value="P:anatomical structure morphogenesis"/>
    <property type="evidence" value="ECO:0007669"/>
    <property type="project" value="UniProtKB-ARBA"/>
</dbReference>
<sequence length="875" mass="96199">MKTPADVDFEKGASMTVKLIAVDSKKEEFKSTATVTITINDINDNSPKFKQETYNLDIEEHSPNGTEIATITATDPDTEDVGNIVYKLLPESMLEFFNVDPGTGRITVKNGDLLDREGRSFYSANLQAKDKANNTGTAILEITLQDKNDNAPKIIRESYIAFVNEGPGVDLKFQIQAIDDDQPGTDNSKIEYEIVESEFSHDFTINKDTGILKMTDALDREALDPALNGVIELNVTAYDKGIPPLGTWVRVEINVGDINDNSPVFRLPEYDFEVKESEKGAFINSVLAKDEDQTEMNNRISFSITGGSSGTFSVRSVPAPNNTGYWGNISVDQDIELDYETRKTYTFKVQALDLDRKEDSATVNLKVLDVNDETPSLKTGIVIEMKENTTVDGGVIGKIVGDDKDTVHLLEYELLRTECPCNESGVCQEEWFLVEPSGNVKINPEYVVDYESCHEVILHVQVTDTLTELGKNSSEGTITVRIEDINDNAPEFIQTQPNFVVVAESTDKDTSVASVSATDRDSGENAIITFNVLAVRFVNNNNETEGLDKIFKVDQPPTPSDNTGIIRSLQSLSASMKGRYVITVEVKDNGGLSSTSEVVIFTVDQSFKVSLEFRSTVEDFANNQANIKWALESSTGTTVHIVKVSGQTEQRAAALTIVEAYFIFPNGTALQHDTVLNMVNGNGNTEYRDVLLGQGLSGVNAGSEDKQGKDNTEMFLLLGVVGGLVIVLVVTSTLLVFMRRNYQRKLKAAKAMNSATMSISENQKSGPVVPGTNKYTMEGANPVLNLNIETTTDLGFDEEDSNTDRSSLNSLDYNMDMSEKDTMPMMVIEEEDEENSQHYYEPLGAALAQRGKRKGGEEDTPSLTFDNPALSTTDL</sequence>
<evidence type="ECO:0000256" key="9">
    <source>
        <dbReference type="SAM" id="Phobius"/>
    </source>
</evidence>
<dbReference type="InterPro" id="IPR020894">
    <property type="entry name" value="Cadherin_CS"/>
</dbReference>
<keyword evidence="6 9" id="KW-0472">Membrane</keyword>
<evidence type="ECO:0000256" key="3">
    <source>
        <dbReference type="ARBA" id="ARBA00022737"/>
    </source>
</evidence>
<dbReference type="PRINTS" id="PR00205">
    <property type="entry name" value="CADHERIN"/>
</dbReference>
<dbReference type="OrthoDB" id="6491773at2759"/>
<reference evidence="12" key="1">
    <citation type="submission" date="2025-08" db="UniProtKB">
        <authorList>
            <consortium name="RefSeq"/>
        </authorList>
    </citation>
    <scope>IDENTIFICATION</scope>
</reference>
<feature type="domain" description="Cadherin" evidence="10">
    <location>
        <begin position="494"/>
        <end position="613"/>
    </location>
</feature>
<dbReference type="GO" id="GO:0016477">
    <property type="term" value="P:cell migration"/>
    <property type="evidence" value="ECO:0007669"/>
    <property type="project" value="TreeGrafter"/>
</dbReference>
<evidence type="ECO:0000256" key="5">
    <source>
        <dbReference type="ARBA" id="ARBA00022989"/>
    </source>
</evidence>
<feature type="transmembrane region" description="Helical" evidence="9">
    <location>
        <begin position="714"/>
        <end position="737"/>
    </location>
</feature>
<dbReference type="KEGG" id="char:105903055"/>
<dbReference type="GO" id="GO:0045296">
    <property type="term" value="F:cadherin binding"/>
    <property type="evidence" value="ECO:0007669"/>
    <property type="project" value="TreeGrafter"/>
</dbReference>
<dbReference type="InterPro" id="IPR002126">
    <property type="entry name" value="Cadherin-like_dom"/>
</dbReference>
<name>A0A6P8H5X4_CLUHA</name>
<dbReference type="Gene3D" id="2.60.40.60">
    <property type="entry name" value="Cadherins"/>
    <property type="match status" value="6"/>
</dbReference>
<dbReference type="SUPFAM" id="SSF49313">
    <property type="entry name" value="Cadherin-like"/>
    <property type="match status" value="5"/>
</dbReference>
<evidence type="ECO:0000256" key="1">
    <source>
        <dbReference type="ARBA" id="ARBA00004370"/>
    </source>
</evidence>
<keyword evidence="5 9" id="KW-1133">Transmembrane helix</keyword>
<evidence type="ECO:0000256" key="4">
    <source>
        <dbReference type="ARBA" id="ARBA00022837"/>
    </source>
</evidence>
<accession>A0A6P8H5X4</accession>
<dbReference type="Pfam" id="PF00028">
    <property type="entry name" value="Cadherin"/>
    <property type="match status" value="4"/>
</dbReference>
<evidence type="ECO:0000256" key="6">
    <source>
        <dbReference type="ARBA" id="ARBA00023136"/>
    </source>
</evidence>
<organism evidence="11 12">
    <name type="scientific">Clupea harengus</name>
    <name type="common">Atlantic herring</name>
    <dbReference type="NCBI Taxonomy" id="7950"/>
    <lineage>
        <taxon>Eukaryota</taxon>
        <taxon>Metazoa</taxon>
        <taxon>Chordata</taxon>
        <taxon>Craniata</taxon>
        <taxon>Vertebrata</taxon>
        <taxon>Euteleostomi</taxon>
        <taxon>Actinopterygii</taxon>
        <taxon>Neopterygii</taxon>
        <taxon>Teleostei</taxon>
        <taxon>Clupei</taxon>
        <taxon>Clupeiformes</taxon>
        <taxon>Clupeoidei</taxon>
        <taxon>Clupeidae</taxon>
        <taxon>Clupea</taxon>
    </lineage>
</organism>
<proteinExistence type="predicted"/>
<feature type="domain" description="Cadherin" evidence="10">
    <location>
        <begin position="377"/>
        <end position="492"/>
    </location>
</feature>
<dbReference type="SMART" id="SM00112">
    <property type="entry name" value="CA"/>
    <property type="match status" value="5"/>
</dbReference>
<dbReference type="AlphaFoldDB" id="A0A6P8H5X4"/>
<dbReference type="GO" id="GO:0008013">
    <property type="term" value="F:beta-catenin binding"/>
    <property type="evidence" value="ECO:0007669"/>
    <property type="project" value="TreeGrafter"/>
</dbReference>
<dbReference type="PANTHER" id="PTHR24027:SF438">
    <property type="entry name" value="CADHERIN 23"/>
    <property type="match status" value="1"/>
</dbReference>
<evidence type="ECO:0000313" key="11">
    <source>
        <dbReference type="Proteomes" id="UP000515152"/>
    </source>
</evidence>
<dbReference type="InterPro" id="IPR039808">
    <property type="entry name" value="Cadherin"/>
</dbReference>
<comment type="subcellular location">
    <subcellularLocation>
        <location evidence="1">Membrane</location>
    </subcellularLocation>
</comment>